<dbReference type="PANTHER" id="PTHR18934">
    <property type="entry name" value="ATP-DEPENDENT RNA HELICASE"/>
    <property type="match status" value="1"/>
</dbReference>
<evidence type="ECO:0000256" key="2">
    <source>
        <dbReference type="ARBA" id="ARBA00022806"/>
    </source>
</evidence>
<dbReference type="Gene3D" id="3.40.50.300">
    <property type="entry name" value="P-loop containing nucleotide triphosphate hydrolases"/>
    <property type="match status" value="1"/>
</dbReference>
<dbReference type="SUPFAM" id="SSF52540">
    <property type="entry name" value="P-loop containing nucleoside triphosphate hydrolases"/>
    <property type="match status" value="1"/>
</dbReference>
<evidence type="ECO:0000256" key="3">
    <source>
        <dbReference type="SAM" id="MobiDB-lite"/>
    </source>
</evidence>
<dbReference type="InterPro" id="IPR027417">
    <property type="entry name" value="P-loop_NTPase"/>
</dbReference>
<keyword evidence="2" id="KW-0067">ATP-binding</keyword>
<keyword evidence="2" id="KW-0347">Helicase</keyword>
<dbReference type="SMART" id="SM00487">
    <property type="entry name" value="DEXDc"/>
    <property type="match status" value="1"/>
</dbReference>
<feature type="compositionally biased region" description="Low complexity" evidence="3">
    <location>
        <begin position="492"/>
        <end position="510"/>
    </location>
</feature>
<dbReference type="CDD" id="cd17917">
    <property type="entry name" value="DEXHc_RHA-like"/>
    <property type="match status" value="1"/>
</dbReference>
<dbReference type="InterPro" id="IPR014001">
    <property type="entry name" value="Helicase_ATP-bd"/>
</dbReference>
<protein>
    <recommendedName>
        <fullName evidence="4">Helicase ATP-binding domain-containing protein</fullName>
    </recommendedName>
</protein>
<comment type="caution">
    <text evidence="5">The sequence shown here is derived from an EMBL/GenBank/DDBJ whole genome shotgun (WGS) entry which is preliminary data.</text>
</comment>
<feature type="non-terminal residue" evidence="5">
    <location>
        <position position="1"/>
    </location>
</feature>
<keyword evidence="6" id="KW-1185">Reference proteome</keyword>
<dbReference type="OrthoDB" id="3363059at2759"/>
<dbReference type="PANTHER" id="PTHR18934:SF221">
    <property type="entry name" value="ATP-DEPENDENT RNA HELICASE DHX34-RELATED"/>
    <property type="match status" value="1"/>
</dbReference>
<feature type="region of interest" description="Disordered" evidence="3">
    <location>
        <begin position="1"/>
        <end position="193"/>
    </location>
</feature>
<proteinExistence type="predicted"/>
<evidence type="ECO:0000256" key="1">
    <source>
        <dbReference type="ARBA" id="ARBA00022801"/>
    </source>
</evidence>
<dbReference type="STRING" id="137246.A0A401TEL9"/>
<evidence type="ECO:0000313" key="5">
    <source>
        <dbReference type="EMBL" id="GCC41104.1"/>
    </source>
</evidence>
<sequence length="510" mass="55220">KEGEREGQGRRGKEGGEEGEREGQGRRGKERGEEGEREGQGRRGKERGEEGEREGQGRRGKERGKEGEREGQGRRGKERGNEGQGRRGKERGNEGQGRRGKEEEREGQGRRGKEEEREDGGREGSRGEREGERRGDGRGGEERERKGQGRRGKEGGEERGGDWERGGGWREREGPGSGGGQGGELSEVGKLELPPVYDPGYRINLTVLPVPRGSGSVSRGELRAFRQALRHYASFRQRRALARLAELAASRRALPVAAHRARLLELTAERPCLVLAGDTGCGKSTQVAQYLAEEWEARGQGGRVACTQPRRVACLSLARRVALESLRRSWVGYRVRFEASEPPGGARIVFLTEGLLLRQLQTLLLGRDGIGVGVGVGDGNGVGDGVGVGIGDGVGVGAHQGLAGFRAILLDEAHERRLHTDLLLGLLRALQAGRPSFCLILMSATLDVGLFARYLGHCPVLQVPGRLFPIKVRAKVGGEVSGRLPPPPSPMTTPTSPQPQTNPRTSTHDP</sequence>
<keyword evidence="2" id="KW-0547">Nucleotide-binding</keyword>
<feature type="compositionally biased region" description="Basic and acidic residues" evidence="3">
    <location>
        <begin position="1"/>
        <end position="174"/>
    </location>
</feature>
<name>A0A401TEL9_CHIPU</name>
<dbReference type="PROSITE" id="PS51192">
    <property type="entry name" value="HELICASE_ATP_BIND_1"/>
    <property type="match status" value="1"/>
</dbReference>
<evidence type="ECO:0000313" key="6">
    <source>
        <dbReference type="Proteomes" id="UP000287033"/>
    </source>
</evidence>
<dbReference type="GO" id="GO:0016787">
    <property type="term" value="F:hydrolase activity"/>
    <property type="evidence" value="ECO:0007669"/>
    <property type="project" value="UniProtKB-KW"/>
</dbReference>
<accession>A0A401TEL9</accession>
<evidence type="ECO:0000259" key="4">
    <source>
        <dbReference type="PROSITE" id="PS51192"/>
    </source>
</evidence>
<dbReference type="EMBL" id="BEZZ01057855">
    <property type="protein sequence ID" value="GCC41104.1"/>
    <property type="molecule type" value="Genomic_DNA"/>
</dbReference>
<dbReference type="GO" id="GO:0003723">
    <property type="term" value="F:RNA binding"/>
    <property type="evidence" value="ECO:0007669"/>
    <property type="project" value="TreeGrafter"/>
</dbReference>
<keyword evidence="1" id="KW-0378">Hydrolase</keyword>
<gene>
    <name evidence="5" type="ORF">chiPu_0025394</name>
</gene>
<dbReference type="GO" id="GO:0004386">
    <property type="term" value="F:helicase activity"/>
    <property type="evidence" value="ECO:0007669"/>
    <property type="project" value="UniProtKB-KW"/>
</dbReference>
<reference evidence="5 6" key="1">
    <citation type="journal article" date="2018" name="Nat. Ecol. Evol.">
        <title>Shark genomes provide insights into elasmobranch evolution and the origin of vertebrates.</title>
        <authorList>
            <person name="Hara Y"/>
            <person name="Yamaguchi K"/>
            <person name="Onimaru K"/>
            <person name="Kadota M"/>
            <person name="Koyanagi M"/>
            <person name="Keeley SD"/>
            <person name="Tatsumi K"/>
            <person name="Tanaka K"/>
            <person name="Motone F"/>
            <person name="Kageyama Y"/>
            <person name="Nozu R"/>
            <person name="Adachi N"/>
            <person name="Nishimura O"/>
            <person name="Nakagawa R"/>
            <person name="Tanegashima C"/>
            <person name="Kiyatake I"/>
            <person name="Matsumoto R"/>
            <person name="Murakumo K"/>
            <person name="Nishida K"/>
            <person name="Terakita A"/>
            <person name="Kuratani S"/>
            <person name="Sato K"/>
            <person name="Hyodo S Kuraku.S."/>
        </authorList>
    </citation>
    <scope>NUCLEOTIDE SEQUENCE [LARGE SCALE GENOMIC DNA]</scope>
</reference>
<feature type="region of interest" description="Disordered" evidence="3">
    <location>
        <begin position="479"/>
        <end position="510"/>
    </location>
</feature>
<dbReference type="AlphaFoldDB" id="A0A401TEL9"/>
<dbReference type="Proteomes" id="UP000287033">
    <property type="component" value="Unassembled WGS sequence"/>
</dbReference>
<organism evidence="5 6">
    <name type="scientific">Chiloscyllium punctatum</name>
    <name type="common">Brownbanded bambooshark</name>
    <name type="synonym">Hemiscyllium punctatum</name>
    <dbReference type="NCBI Taxonomy" id="137246"/>
    <lineage>
        <taxon>Eukaryota</taxon>
        <taxon>Metazoa</taxon>
        <taxon>Chordata</taxon>
        <taxon>Craniata</taxon>
        <taxon>Vertebrata</taxon>
        <taxon>Chondrichthyes</taxon>
        <taxon>Elasmobranchii</taxon>
        <taxon>Galeomorphii</taxon>
        <taxon>Galeoidea</taxon>
        <taxon>Orectolobiformes</taxon>
        <taxon>Hemiscylliidae</taxon>
        <taxon>Chiloscyllium</taxon>
    </lineage>
</organism>
<feature type="domain" description="Helicase ATP-binding" evidence="4">
    <location>
        <begin position="264"/>
        <end position="464"/>
    </location>
</feature>